<sequence length="500" mass="53984">MVNPGTTGPDCRTRVNFDRNAELPGYRVEEGGRHVCIPFMPTAQLVPPAFTGDFYVQEFTDARIRARWADCRANRTCAEPARAGAVAFTTAERRRTGTMDPQGRVDAQGQVDLRAIRRPGFFARFGEPIAQAEPRAWTVEFTVPRDSYERRHLNLDTPIQLRGWYIEGTGTEDGAGARRRALIILSNGGGNEITGIDDPAATGVARNAAGEFVAVADASASEQPGMRHWRGFAAALNAAGFDVLVTDRRGNGISGGVSGYNTAEQARDLFRMLDALETGEGVRLLSPGGELLSGAAVRGRLLAGQRATDIPVVLAGYSRGSYATAWAMHQNFVEDCDRDVPDGACRPPLGRANIRGAILYGPNSGGLGWRVAGHDMIEAALRVERNTTYYPDGDVLAGVARWPALQIVKGTWDYVEGLEGSLSVLHRARGLRDIFVSRGPHPLNTQHPEAMRLVGLRMATFARAAVLGQTAMEGAREPADLRELVLSSPPLWEATTAPAN</sequence>
<dbReference type="Proteomes" id="UP000317078">
    <property type="component" value="Unassembled WGS sequence"/>
</dbReference>
<evidence type="ECO:0008006" key="3">
    <source>
        <dbReference type="Google" id="ProtNLM"/>
    </source>
</evidence>
<dbReference type="InterPro" id="IPR029058">
    <property type="entry name" value="AB_hydrolase_fold"/>
</dbReference>
<comment type="caution">
    <text evidence="1">The sequence shown here is derived from an EMBL/GenBank/DDBJ whole genome shotgun (WGS) entry which is preliminary data.</text>
</comment>
<dbReference type="AlphaFoldDB" id="A0A502F4Y9"/>
<keyword evidence="2" id="KW-1185">Reference proteome</keyword>
<dbReference type="SUPFAM" id="SSF53474">
    <property type="entry name" value="alpha/beta-Hydrolases"/>
    <property type="match status" value="1"/>
</dbReference>
<dbReference type="OrthoDB" id="7052966at2"/>
<evidence type="ECO:0000313" key="2">
    <source>
        <dbReference type="Proteomes" id="UP000317078"/>
    </source>
</evidence>
<accession>A0A502F4Y9</accession>
<protein>
    <recommendedName>
        <fullName evidence="3">Alpha/beta hydrolase</fullName>
    </recommendedName>
</protein>
<gene>
    <name evidence="1" type="ORF">EAH89_26525</name>
</gene>
<reference evidence="1 2" key="1">
    <citation type="journal article" date="2019" name="Environ. Microbiol.">
        <title>Species interactions and distinct microbial communities in high Arctic permafrost affected cryosols are associated with the CH4 and CO2 gas fluxes.</title>
        <authorList>
            <person name="Altshuler I."/>
            <person name="Hamel J."/>
            <person name="Turney S."/>
            <person name="Magnuson E."/>
            <person name="Levesque R."/>
            <person name="Greer C."/>
            <person name="Whyte L.G."/>
        </authorList>
    </citation>
    <scope>NUCLEOTIDE SEQUENCE [LARGE SCALE GENOMIC DNA]</scope>
    <source>
        <strain evidence="1 2">S9.3B</strain>
    </source>
</reference>
<evidence type="ECO:0000313" key="1">
    <source>
        <dbReference type="EMBL" id="TPG44927.1"/>
    </source>
</evidence>
<name>A0A502F4Y9_9PROT</name>
<dbReference type="EMBL" id="RCZP01000048">
    <property type="protein sequence ID" value="TPG44927.1"/>
    <property type="molecule type" value="Genomic_DNA"/>
</dbReference>
<organism evidence="1 2">
    <name type="scientific">Muricoccus nepalensis</name>
    <dbReference type="NCBI Taxonomy" id="1854500"/>
    <lineage>
        <taxon>Bacteria</taxon>
        <taxon>Pseudomonadati</taxon>
        <taxon>Pseudomonadota</taxon>
        <taxon>Alphaproteobacteria</taxon>
        <taxon>Acetobacterales</taxon>
        <taxon>Roseomonadaceae</taxon>
        <taxon>Muricoccus</taxon>
    </lineage>
</organism>
<proteinExistence type="predicted"/>
<dbReference type="Gene3D" id="3.40.50.1820">
    <property type="entry name" value="alpha/beta hydrolase"/>
    <property type="match status" value="1"/>
</dbReference>